<dbReference type="EMBL" id="CATQJA010002708">
    <property type="protein sequence ID" value="CAJ0586386.1"/>
    <property type="molecule type" value="Genomic_DNA"/>
</dbReference>
<keyword evidence="3" id="KW-1185">Reference proteome</keyword>
<feature type="region of interest" description="Disordered" evidence="1">
    <location>
        <begin position="156"/>
        <end position="178"/>
    </location>
</feature>
<name>A0AA36GBN8_9BILA</name>
<evidence type="ECO:0000313" key="2">
    <source>
        <dbReference type="EMBL" id="CAJ0586386.1"/>
    </source>
</evidence>
<dbReference type="Proteomes" id="UP001177023">
    <property type="component" value="Unassembled WGS sequence"/>
</dbReference>
<sequence length="178" mass="20398">MNRAFSSFTQKPYSSVDDFLHEVRSVCENACDLHGDEGDKVRGAAMDIHEFVEELMALQRRPENPEMAPETSQADMQTDEVPVENGAEAPKQRDATARLDLEKFPEINLLLLNELIHQRRLAIELTRELLNHCPAAITQLPQRQNYLVWNGRNQEETADWQEHSESDEEMVDDTSPNP</sequence>
<proteinExistence type="predicted"/>
<evidence type="ECO:0000313" key="3">
    <source>
        <dbReference type="Proteomes" id="UP001177023"/>
    </source>
</evidence>
<reference evidence="2" key="1">
    <citation type="submission" date="2023-06" db="EMBL/GenBank/DDBJ databases">
        <authorList>
            <person name="Delattre M."/>
        </authorList>
    </citation>
    <scope>NUCLEOTIDE SEQUENCE</scope>
    <source>
        <strain evidence="2">AF72</strain>
    </source>
</reference>
<gene>
    <name evidence="2" type="ORF">MSPICULIGERA_LOCUS24392</name>
</gene>
<feature type="region of interest" description="Disordered" evidence="1">
    <location>
        <begin position="62"/>
        <end position="94"/>
    </location>
</feature>
<evidence type="ECO:0000256" key="1">
    <source>
        <dbReference type="SAM" id="MobiDB-lite"/>
    </source>
</evidence>
<organism evidence="2 3">
    <name type="scientific">Mesorhabditis spiculigera</name>
    <dbReference type="NCBI Taxonomy" id="96644"/>
    <lineage>
        <taxon>Eukaryota</taxon>
        <taxon>Metazoa</taxon>
        <taxon>Ecdysozoa</taxon>
        <taxon>Nematoda</taxon>
        <taxon>Chromadorea</taxon>
        <taxon>Rhabditida</taxon>
        <taxon>Rhabditina</taxon>
        <taxon>Rhabditomorpha</taxon>
        <taxon>Rhabditoidea</taxon>
        <taxon>Rhabditidae</taxon>
        <taxon>Mesorhabditinae</taxon>
        <taxon>Mesorhabditis</taxon>
    </lineage>
</organism>
<accession>A0AA36GBN8</accession>
<feature type="non-terminal residue" evidence="2">
    <location>
        <position position="1"/>
    </location>
</feature>
<comment type="caution">
    <text evidence="2">The sequence shown here is derived from an EMBL/GenBank/DDBJ whole genome shotgun (WGS) entry which is preliminary data.</text>
</comment>
<protein>
    <submittedName>
        <fullName evidence="2">Uncharacterized protein</fullName>
    </submittedName>
</protein>
<dbReference type="AlphaFoldDB" id="A0AA36GBN8"/>